<sequence length="1468" mass="166019">MLVRFLILLVVVLGTVYAQTFNCSGDYNPSEYIGKLRVPIDCKVEQLDCPASWKSGIPKGSETSAPMIDQQFLNCHEGFTSCGYVPIDPKSGEVPGQSGVTIGRGVDVGNKSRASFTSLSSTIVNKLDPYFGLKRNLAACAVIEHRLNLTLTEANTLTDAATNDVVNEVSKRYDNDKDGNALAFASVPRGIRTAIVSVWYQFNYPSAYPKFWGFVTKNDWDNAIKELRNFYKNPKEQARGDLIRRNNEADIIEATLLECNRSVDVVFLIDESGSVGRTNYQKSLDFVTNMIKAFPDDKLSGKDGTRFGLSTFSFRYSSHFYLSTYTSQSTYLSAVNRVYYSRGSTYLGYALKEILTDQFTEERGLRPEVDGVPRILIVLTDGKSGDSVSIPAKNVRDENIVVYAIGIGNYDLAQLKEIASSESHVYTLSTFTQLEKFISTLTASTCYEPRSASLNATIITDVEKDTYQYFSYKVKPSSNLEINVVDLSGSTFVYASRTNPHPYEYDYDIVYDLSTQTNKIIVISPITPVRNTKMKRSADDELTRQIYVSVTSDTNSASFKIEGNECNPLNCTEGTNQMPTTQPPTTHLPTTKRPTTTTAIPPATATPTATATTPTSSARVVVATKLDLENENIELVVIELAIENSKTALLYTFYRPPDSGPDVFQHLNLSLQNTSESTCIVLIGDFNLPAIDWSLDQPTPATNGGQLEESFCDLVGDNFFQQFIKGTTHTGGNMLDLLLCNCPEIVKNISTFSPEQLNFPTDHHIIEFQIQQTFCRAKPVSRNVFAFNRGNFDDLRSNLIQEPFQAVFTNNINECWIQWKSWFFNAVHKFIPTKTVKDTYSAPWIDGEVRSHIRKKYVALKKYRQCRTDHRKRNLRELSQTIKYLVRKKHRDYLDKIKDSFRDNPKFFWCYHKAIFHHKSTLNPVISYKGKVAKTSAEKAELFNSYFSSVFQSSQSNHPRSHAFDSSQLKTDLQLREITVDEEEVSNHLANLDVTKASGPDGIPARLLKECHQQIAPSLCVLFNASLKSGFIPSEWKSANLTPIHKKDSKEPADNYRPISLLPIVSKILERCVYSRFYDHVAHLISPSQHGFLRNRSCVTQLLSVLQVIGQDLDRNTQTDVLYLDFAKAFDSVDHTILLAKLRCYGVTGSALDWFVNYLNGRTQRVVMDGATSKWSSVTSGVPQGSILGPLLFVVFINDLPDIVEARTGTALYADDTKLHKTITCNRDCASLQHSLSNLNLWTMENNLRFNVSKCKVLTITRKKNPIIHDYTLGSQNLTRVDSEKDLGITTTSKLSWDIHANTIVAKANKILGVLRRTCTKLMDMKIRRTLYLSLVKSQLCYATEVWSPVNSVQISRRVEKVQRRATRWITMTKRGELSYRERLLALDLLPLTYDREVRDLVYFFKSLFSYIDVNIDNYVSFVGHGRTRLSHMSRYILQRQCYKTLKRIHTTAFKIFAAETLLREKIL</sequence>
<dbReference type="Pfam" id="PF00092">
    <property type="entry name" value="VWA"/>
    <property type="match status" value="1"/>
</dbReference>
<dbReference type="Pfam" id="PF00078">
    <property type="entry name" value="RVT_1"/>
    <property type="match status" value="1"/>
</dbReference>
<keyword evidence="4" id="KW-0081">Bacteriolytic enzyme</keyword>
<evidence type="ECO:0000256" key="6">
    <source>
        <dbReference type="ARBA" id="ARBA00022737"/>
    </source>
</evidence>
<dbReference type="InterPro" id="IPR031922">
    <property type="entry name" value="Pesticin_C"/>
</dbReference>
<dbReference type="GO" id="GO:0042742">
    <property type="term" value="P:defense response to bacterium"/>
    <property type="evidence" value="ECO:0007669"/>
    <property type="project" value="UniProtKB-KW"/>
</dbReference>
<dbReference type="PANTHER" id="PTHR33332">
    <property type="entry name" value="REVERSE TRANSCRIPTASE DOMAIN-CONTAINING PROTEIN"/>
    <property type="match status" value="1"/>
</dbReference>
<dbReference type="SUPFAM" id="SSF56219">
    <property type="entry name" value="DNase I-like"/>
    <property type="match status" value="1"/>
</dbReference>
<dbReference type="Proteomes" id="UP001152795">
    <property type="component" value="Unassembled WGS sequence"/>
</dbReference>
<evidence type="ECO:0000256" key="7">
    <source>
        <dbReference type="ARBA" id="ARBA00023180"/>
    </source>
</evidence>
<dbReference type="CDD" id="cd01650">
    <property type="entry name" value="RT_nLTR_like"/>
    <property type="match status" value="1"/>
</dbReference>
<dbReference type="GO" id="GO:0003964">
    <property type="term" value="F:RNA-directed DNA polymerase activity"/>
    <property type="evidence" value="ECO:0007669"/>
    <property type="project" value="UniProtKB-KW"/>
</dbReference>
<dbReference type="SMART" id="SM00327">
    <property type="entry name" value="VWA"/>
    <property type="match status" value="1"/>
</dbReference>
<keyword evidence="2" id="KW-0964">Secreted</keyword>
<dbReference type="SUPFAM" id="SSF53300">
    <property type="entry name" value="vWA-like"/>
    <property type="match status" value="1"/>
</dbReference>
<dbReference type="Pfam" id="PF16754">
    <property type="entry name" value="Pesticin"/>
    <property type="match status" value="1"/>
</dbReference>
<dbReference type="InterPro" id="IPR000477">
    <property type="entry name" value="RT_dom"/>
</dbReference>
<keyword evidence="5 9" id="KW-0732">Signal</keyword>
<proteinExistence type="predicted"/>
<dbReference type="InterPro" id="IPR023346">
    <property type="entry name" value="Lysozyme-like_dom_sf"/>
</dbReference>
<dbReference type="FunFam" id="3.40.50.410:FF:000004">
    <property type="entry name" value="collagen alpha-6(VI) chain"/>
    <property type="match status" value="1"/>
</dbReference>
<feature type="signal peptide" evidence="9">
    <location>
        <begin position="1"/>
        <end position="18"/>
    </location>
</feature>
<dbReference type="EMBL" id="CACRXK020006111">
    <property type="protein sequence ID" value="CAB4008399.1"/>
    <property type="molecule type" value="Genomic_DNA"/>
</dbReference>
<feature type="region of interest" description="Disordered" evidence="8">
    <location>
        <begin position="574"/>
        <end position="612"/>
    </location>
</feature>
<evidence type="ECO:0000256" key="3">
    <source>
        <dbReference type="ARBA" id="ARBA00022529"/>
    </source>
</evidence>
<dbReference type="GO" id="GO:0005576">
    <property type="term" value="C:extracellular region"/>
    <property type="evidence" value="ECO:0007669"/>
    <property type="project" value="UniProtKB-SubCell"/>
</dbReference>
<dbReference type="CDD" id="cd16902">
    <property type="entry name" value="pesticin_lyz"/>
    <property type="match status" value="1"/>
</dbReference>
<name>A0A7D9IGN2_PARCT</name>
<dbReference type="InterPro" id="IPR023347">
    <property type="entry name" value="Lysozyme_dom_sf"/>
</dbReference>
<dbReference type="InterPro" id="IPR005135">
    <property type="entry name" value="Endo/exonuclease/phosphatase"/>
</dbReference>
<dbReference type="SUPFAM" id="SSF56672">
    <property type="entry name" value="DNA/RNA polymerases"/>
    <property type="match status" value="1"/>
</dbReference>
<dbReference type="GO" id="GO:0031640">
    <property type="term" value="P:killing of cells of another organism"/>
    <property type="evidence" value="ECO:0007669"/>
    <property type="project" value="UniProtKB-KW"/>
</dbReference>
<evidence type="ECO:0000313" key="10">
    <source>
        <dbReference type="EMBL" id="CAB4008399.1"/>
    </source>
</evidence>
<dbReference type="InterPro" id="IPR043502">
    <property type="entry name" value="DNA/RNA_pol_sf"/>
</dbReference>
<keyword evidence="10" id="KW-0695">RNA-directed DNA polymerase</keyword>
<reference evidence="10" key="1">
    <citation type="submission" date="2020-04" db="EMBL/GenBank/DDBJ databases">
        <authorList>
            <person name="Alioto T."/>
            <person name="Alioto T."/>
            <person name="Gomez Garrido J."/>
        </authorList>
    </citation>
    <scope>NUCLEOTIDE SEQUENCE</scope>
    <source>
        <strain evidence="10">A484AB</strain>
    </source>
</reference>
<dbReference type="PRINTS" id="PR00453">
    <property type="entry name" value="VWFADOMAIN"/>
</dbReference>
<organism evidence="10 11">
    <name type="scientific">Paramuricea clavata</name>
    <name type="common">Red gorgonian</name>
    <name type="synonym">Violescent sea-whip</name>
    <dbReference type="NCBI Taxonomy" id="317549"/>
    <lineage>
        <taxon>Eukaryota</taxon>
        <taxon>Metazoa</taxon>
        <taxon>Cnidaria</taxon>
        <taxon>Anthozoa</taxon>
        <taxon>Octocorallia</taxon>
        <taxon>Malacalcyonacea</taxon>
        <taxon>Plexauridae</taxon>
        <taxon>Paramuricea</taxon>
    </lineage>
</organism>
<gene>
    <name evidence="10" type="ORF">PACLA_8A064438</name>
</gene>
<dbReference type="Gene3D" id="1.10.530.40">
    <property type="match status" value="1"/>
</dbReference>
<keyword evidence="3" id="KW-0929">Antimicrobial</keyword>
<evidence type="ECO:0000313" key="11">
    <source>
        <dbReference type="Proteomes" id="UP001152795"/>
    </source>
</evidence>
<dbReference type="Gene3D" id="3.60.10.10">
    <property type="entry name" value="Endonuclease/exonuclease/phosphatase"/>
    <property type="match status" value="1"/>
</dbReference>
<keyword evidence="10" id="KW-0808">Transferase</keyword>
<evidence type="ECO:0000256" key="1">
    <source>
        <dbReference type="ARBA" id="ARBA00004613"/>
    </source>
</evidence>
<keyword evidence="10" id="KW-0548">Nucleotidyltransferase</keyword>
<keyword evidence="6" id="KW-0677">Repeat</keyword>
<protein>
    <submittedName>
        <fullName evidence="10">RNA-directed DNA polymerase from mobile element jockey</fullName>
    </submittedName>
</protein>
<comment type="caution">
    <text evidence="10">The sequence shown here is derived from an EMBL/GenBank/DDBJ whole genome shotgun (WGS) entry which is preliminary data.</text>
</comment>
<feature type="compositionally biased region" description="Low complexity" evidence="8">
    <location>
        <begin position="579"/>
        <end position="612"/>
    </location>
</feature>
<comment type="subcellular location">
    <subcellularLocation>
        <location evidence="1">Secreted</location>
    </subcellularLocation>
</comment>
<dbReference type="PROSITE" id="PS50234">
    <property type="entry name" value="VWFA"/>
    <property type="match status" value="1"/>
</dbReference>
<keyword evidence="11" id="KW-1185">Reference proteome</keyword>
<feature type="chain" id="PRO_5044280706" evidence="9">
    <location>
        <begin position="19"/>
        <end position="1468"/>
    </location>
</feature>
<dbReference type="InterPro" id="IPR036691">
    <property type="entry name" value="Endo/exonu/phosph_ase_sf"/>
</dbReference>
<dbReference type="PROSITE" id="PS50878">
    <property type="entry name" value="RT_POL"/>
    <property type="match status" value="1"/>
</dbReference>
<dbReference type="InterPro" id="IPR002035">
    <property type="entry name" value="VWF_A"/>
</dbReference>
<evidence type="ECO:0000256" key="4">
    <source>
        <dbReference type="ARBA" id="ARBA00022638"/>
    </source>
</evidence>
<dbReference type="OrthoDB" id="6132182at2759"/>
<evidence type="ECO:0000256" key="2">
    <source>
        <dbReference type="ARBA" id="ARBA00022525"/>
    </source>
</evidence>
<evidence type="ECO:0000256" key="9">
    <source>
        <dbReference type="SAM" id="SignalP"/>
    </source>
</evidence>
<dbReference type="InterPro" id="IPR036465">
    <property type="entry name" value="vWFA_dom_sf"/>
</dbReference>
<dbReference type="GO" id="GO:0003796">
    <property type="term" value="F:lysozyme activity"/>
    <property type="evidence" value="ECO:0007669"/>
    <property type="project" value="InterPro"/>
</dbReference>
<evidence type="ECO:0000256" key="8">
    <source>
        <dbReference type="SAM" id="MobiDB-lite"/>
    </source>
</evidence>
<dbReference type="Pfam" id="PF14529">
    <property type="entry name" value="Exo_endo_phos_2"/>
    <property type="match status" value="1"/>
</dbReference>
<keyword evidence="7" id="KW-0325">Glycoprotein</keyword>
<accession>A0A7D9IGN2</accession>
<evidence type="ECO:0000256" key="5">
    <source>
        <dbReference type="ARBA" id="ARBA00022729"/>
    </source>
</evidence>
<dbReference type="Gene3D" id="3.40.50.410">
    <property type="entry name" value="von Willebrand factor, type A domain"/>
    <property type="match status" value="1"/>
</dbReference>
<dbReference type="SUPFAM" id="SSF53955">
    <property type="entry name" value="Lysozyme-like"/>
    <property type="match status" value="1"/>
</dbReference>